<feature type="compositionally biased region" description="Polar residues" evidence="1">
    <location>
        <begin position="544"/>
        <end position="565"/>
    </location>
</feature>
<sequence length="968" mass="105533">MDNEGERERVDVGVSEESVKNFEGEEAMDPIKRFDDQGDDAVVGEVDIVADTVNELPSDLVDEVADKVEKSGNFQESSVEVDDEEKVEVIANQDVSGDQQGQLYNEEVEGGVPRDESDSIKDDCSGGKELADLNADGSVVFQEDRDLVNGDSGLLSEKGEDEDIDYVTPRQNGGMISENGSTDKVDFAVDEFHTESGSDEEMKNKGADGEYLKEDGLDPDLRDDKIEEQHNDSGDPSCEIQDATGDLEPHHEIFVETEDEIIDTDIIHKDTNGKEMGVSDTQITECKVYSNDQTEDDDAGSNSKHLETIGETGGSSPAVNEREVVETAGSSSLSENSLANEMPTDKATAADSEVGSTKVHQSQISNEENQGNYENLSVVDRSEVIETGGSSPTLDKRKVTETVENSSLSENTFADEIPTVQTTAADSEEGSAKVYQSQISNEENQGNSEISSVVERSEAIETVRSSPALDEIKVAETVGSSSPSENSFANEPTVQATAADSVKETSKVYPSKISNAENQGNYEKSSVVEEPVKIAENNTKEKQTTQIIKEQNSEPDSSSGKSVATGTPLDRPVGLGSVAPLLRPTPRVVQQPRVNNTKEKQTTQITKEHNSELDSSSGKSVATSTPLVRPAGLGAAAPLLEPAPRVVQQPRVNNTVSNVQSPKMEDSSTGEAEEYDETREKLQMIRVLYRLGLAEQLRGRNGGRVGAFSFDRASAMAEQLESAASAPPDGPNGTPSSYDMFVTQRSHVVQQAIRQAAGDMRLMNPVSLVENHSACRTNTAGQRVLPNDQLQDNPREKPYTARARAPPLPFLLSSLLQSRPQLKLPEEQFSDDDGLNDDLDEPSDSGDETDPDDLPPFKPLTKAQIKNLSKAQKKAYLDEVEYREKLFMKKQLKYEKKQRKMMKEMAESVKDLPNEYGENVEEESEGAASVPVPMPDMSLPASFDSDTPTHRYRYLDSSNQWLISMALA</sequence>
<feature type="compositionally biased region" description="Acidic residues" evidence="1">
    <location>
        <begin position="828"/>
        <end position="853"/>
    </location>
</feature>
<feature type="compositionally biased region" description="Polar residues" evidence="1">
    <location>
        <begin position="613"/>
        <end position="624"/>
    </location>
</feature>
<protein>
    <recommendedName>
        <fullName evidence="2">Translocase of chloroplast 159/132 membrane anchor domain-containing protein</fullName>
    </recommendedName>
</protein>
<organism evidence="3 4">
    <name type="scientific">Trifolium subterraneum</name>
    <name type="common">Subterranean clover</name>
    <dbReference type="NCBI Taxonomy" id="3900"/>
    <lineage>
        <taxon>Eukaryota</taxon>
        <taxon>Viridiplantae</taxon>
        <taxon>Streptophyta</taxon>
        <taxon>Embryophyta</taxon>
        <taxon>Tracheophyta</taxon>
        <taxon>Spermatophyta</taxon>
        <taxon>Magnoliopsida</taxon>
        <taxon>eudicotyledons</taxon>
        <taxon>Gunneridae</taxon>
        <taxon>Pentapetalae</taxon>
        <taxon>rosids</taxon>
        <taxon>fabids</taxon>
        <taxon>Fabales</taxon>
        <taxon>Fabaceae</taxon>
        <taxon>Papilionoideae</taxon>
        <taxon>50 kb inversion clade</taxon>
        <taxon>NPAAA clade</taxon>
        <taxon>Hologalegina</taxon>
        <taxon>IRL clade</taxon>
        <taxon>Trifolieae</taxon>
        <taxon>Trifolium</taxon>
    </lineage>
</organism>
<feature type="region of interest" description="Disordered" evidence="1">
    <location>
        <begin position="777"/>
        <end position="801"/>
    </location>
</feature>
<feature type="compositionally biased region" description="Basic and acidic residues" evidence="1">
    <location>
        <begin position="596"/>
        <end position="612"/>
    </location>
</feature>
<feature type="compositionally biased region" description="Polar residues" evidence="1">
    <location>
        <begin position="402"/>
        <end position="412"/>
    </location>
</feature>
<feature type="region of interest" description="Disordered" evidence="1">
    <location>
        <begin position="193"/>
        <end position="248"/>
    </location>
</feature>
<keyword evidence="4" id="KW-1185">Reference proteome</keyword>
<feature type="compositionally biased region" description="Basic and acidic residues" evidence="1">
    <location>
        <begin position="193"/>
        <end position="233"/>
    </location>
</feature>
<evidence type="ECO:0000256" key="1">
    <source>
        <dbReference type="SAM" id="MobiDB-lite"/>
    </source>
</evidence>
<gene>
    <name evidence="3" type="ORF">TSUD_376780</name>
</gene>
<evidence type="ECO:0000313" key="3">
    <source>
        <dbReference type="EMBL" id="GAU22866.1"/>
    </source>
</evidence>
<evidence type="ECO:0000313" key="4">
    <source>
        <dbReference type="Proteomes" id="UP000242715"/>
    </source>
</evidence>
<evidence type="ECO:0000259" key="2">
    <source>
        <dbReference type="Pfam" id="PF11886"/>
    </source>
</evidence>
<feature type="compositionally biased region" description="Low complexity" evidence="1">
    <location>
        <begin position="328"/>
        <end position="341"/>
    </location>
</feature>
<feature type="region of interest" description="Disordered" evidence="1">
    <location>
        <begin position="825"/>
        <end position="859"/>
    </location>
</feature>
<dbReference type="EMBL" id="DF973256">
    <property type="protein sequence ID" value="GAU22866.1"/>
    <property type="molecule type" value="Genomic_DNA"/>
</dbReference>
<feature type="region of interest" description="Disordered" evidence="1">
    <location>
        <begin position="642"/>
        <end position="677"/>
    </location>
</feature>
<feature type="region of interest" description="Disordered" evidence="1">
    <location>
        <begin position="150"/>
        <end position="181"/>
    </location>
</feature>
<dbReference type="InterPro" id="IPR027417">
    <property type="entry name" value="P-loop_NTPase"/>
</dbReference>
<dbReference type="AlphaFoldDB" id="A0A2Z6LVF3"/>
<accession>A0A2Z6LVF3</accession>
<dbReference type="OrthoDB" id="8954335at2759"/>
<feature type="compositionally biased region" description="Polar residues" evidence="1">
    <location>
        <begin position="434"/>
        <end position="451"/>
    </location>
</feature>
<reference evidence="4" key="1">
    <citation type="journal article" date="2017" name="Front. Plant Sci.">
        <title>Climate Clever Clovers: New Paradigm to Reduce the Environmental Footprint of Ruminants by Breeding Low Methanogenic Forages Utilizing Haplotype Variation.</title>
        <authorList>
            <person name="Kaur P."/>
            <person name="Appels R."/>
            <person name="Bayer P.E."/>
            <person name="Keeble-Gagnere G."/>
            <person name="Wang J."/>
            <person name="Hirakawa H."/>
            <person name="Shirasawa K."/>
            <person name="Vercoe P."/>
            <person name="Stefanova K."/>
            <person name="Durmic Z."/>
            <person name="Nichols P."/>
            <person name="Revell C."/>
            <person name="Isobe S.N."/>
            <person name="Edwards D."/>
            <person name="Erskine W."/>
        </authorList>
    </citation>
    <scope>NUCLEOTIDE SEQUENCE [LARGE SCALE GENOMIC DNA]</scope>
    <source>
        <strain evidence="4">cv. Daliak</strain>
    </source>
</reference>
<feature type="compositionally biased region" description="Polar residues" evidence="1">
    <location>
        <begin position="354"/>
        <end position="375"/>
    </location>
</feature>
<feature type="region of interest" description="Disordered" evidence="1">
    <location>
        <begin position="264"/>
        <end position="624"/>
    </location>
</feature>
<feature type="compositionally biased region" description="Basic and acidic residues" evidence="1">
    <location>
        <begin position="112"/>
        <end position="131"/>
    </location>
</feature>
<dbReference type="InterPro" id="IPR024283">
    <property type="entry name" value="TOC159_MAD"/>
</dbReference>
<feature type="region of interest" description="Disordered" evidence="1">
    <location>
        <begin position="1"/>
        <end position="36"/>
    </location>
</feature>
<feature type="region of interest" description="Disordered" evidence="1">
    <location>
        <begin position="909"/>
        <end position="943"/>
    </location>
</feature>
<feature type="region of interest" description="Disordered" evidence="1">
    <location>
        <begin position="108"/>
        <end position="131"/>
    </location>
</feature>
<dbReference type="Pfam" id="PF11886">
    <property type="entry name" value="TOC159_MAD"/>
    <property type="match status" value="1"/>
</dbReference>
<name>A0A2Z6LVF3_TRISU</name>
<feature type="compositionally biased region" description="Polar residues" evidence="1">
    <location>
        <begin position="512"/>
        <end position="524"/>
    </location>
</feature>
<feature type="domain" description="Translocase of chloroplast 159/132 membrane anchor" evidence="2">
    <location>
        <begin position="930"/>
        <end position="963"/>
    </location>
</feature>
<feature type="compositionally biased region" description="Basic and acidic residues" evidence="1">
    <location>
        <begin position="526"/>
        <end position="543"/>
    </location>
</feature>
<proteinExistence type="predicted"/>
<dbReference type="Gene3D" id="3.40.50.300">
    <property type="entry name" value="P-loop containing nucleotide triphosphate hydrolases"/>
    <property type="match status" value="1"/>
</dbReference>
<dbReference type="Proteomes" id="UP000242715">
    <property type="component" value="Unassembled WGS sequence"/>
</dbReference>
<feature type="compositionally biased region" description="Polar residues" evidence="1">
    <location>
        <begin position="650"/>
        <end position="661"/>
    </location>
</feature>
<feature type="compositionally biased region" description="Polar residues" evidence="1">
    <location>
        <begin position="478"/>
        <end position="498"/>
    </location>
</feature>